<dbReference type="GO" id="GO:0006888">
    <property type="term" value="P:endoplasmic reticulum to Golgi vesicle-mediated transport"/>
    <property type="evidence" value="ECO:0007669"/>
    <property type="project" value="TreeGrafter"/>
</dbReference>
<dbReference type="Proteomes" id="UP000094527">
    <property type="component" value="Unassembled WGS sequence"/>
</dbReference>
<dbReference type="EMBL" id="LJIJ01000018">
    <property type="protein sequence ID" value="ODN05668.1"/>
    <property type="molecule type" value="Genomic_DNA"/>
</dbReference>
<dbReference type="SUPFAM" id="SSF53335">
    <property type="entry name" value="S-adenosyl-L-methionine-dependent methyltransferases"/>
    <property type="match status" value="1"/>
</dbReference>
<protein>
    <submittedName>
        <fullName evidence="2">Protein Star</fullName>
    </submittedName>
</protein>
<dbReference type="InterPro" id="IPR006342">
    <property type="entry name" value="FkbM_mtfrase"/>
</dbReference>
<dbReference type="PANTHER" id="PTHR34009:SF2">
    <property type="entry name" value="PROTEIN STAR"/>
    <property type="match status" value="1"/>
</dbReference>
<dbReference type="GO" id="GO:0005794">
    <property type="term" value="C:Golgi apparatus"/>
    <property type="evidence" value="ECO:0007669"/>
    <property type="project" value="TreeGrafter"/>
</dbReference>
<dbReference type="PANTHER" id="PTHR34009">
    <property type="entry name" value="PROTEIN STAR"/>
    <property type="match status" value="1"/>
</dbReference>
<dbReference type="GO" id="GO:0016197">
    <property type="term" value="P:endosomal transport"/>
    <property type="evidence" value="ECO:0007669"/>
    <property type="project" value="TreeGrafter"/>
</dbReference>
<reference evidence="2 3" key="1">
    <citation type="journal article" date="2016" name="Genome Biol. Evol.">
        <title>Gene Family Evolution Reflects Adaptation to Soil Environmental Stressors in the Genome of the Collembolan Orchesella cincta.</title>
        <authorList>
            <person name="Faddeeva-Vakhrusheva A."/>
            <person name="Derks M.F."/>
            <person name="Anvar S.Y."/>
            <person name="Agamennone V."/>
            <person name="Suring W."/>
            <person name="Smit S."/>
            <person name="van Straalen N.M."/>
            <person name="Roelofs D."/>
        </authorList>
    </citation>
    <scope>NUCLEOTIDE SEQUENCE [LARGE SCALE GENOMIC DNA]</scope>
    <source>
        <tissue evidence="2">Mixed pool</tissue>
    </source>
</reference>
<dbReference type="GO" id="GO:0005789">
    <property type="term" value="C:endoplasmic reticulum membrane"/>
    <property type="evidence" value="ECO:0007669"/>
    <property type="project" value="TreeGrafter"/>
</dbReference>
<name>A0A1D2NK60_ORCCI</name>
<dbReference type="Gene3D" id="3.40.50.150">
    <property type="entry name" value="Vaccinia Virus protein VP39"/>
    <property type="match status" value="1"/>
</dbReference>
<dbReference type="InterPro" id="IPR029063">
    <property type="entry name" value="SAM-dependent_MTases_sf"/>
</dbReference>
<gene>
    <name evidence="2" type="ORF">Ocin01_01013</name>
</gene>
<evidence type="ECO:0000313" key="3">
    <source>
        <dbReference type="Proteomes" id="UP000094527"/>
    </source>
</evidence>
<evidence type="ECO:0000259" key="1">
    <source>
        <dbReference type="Pfam" id="PF05050"/>
    </source>
</evidence>
<dbReference type="InterPro" id="IPR053202">
    <property type="entry name" value="EGF_Rcpt_Signaling_Reg"/>
</dbReference>
<dbReference type="STRING" id="48709.A0A1D2NK60"/>
<accession>A0A1D2NK60</accession>
<dbReference type="OrthoDB" id="6357215at2759"/>
<proteinExistence type="predicted"/>
<organism evidence="2 3">
    <name type="scientific">Orchesella cincta</name>
    <name type="common">Springtail</name>
    <name type="synonym">Podura cincta</name>
    <dbReference type="NCBI Taxonomy" id="48709"/>
    <lineage>
        <taxon>Eukaryota</taxon>
        <taxon>Metazoa</taxon>
        <taxon>Ecdysozoa</taxon>
        <taxon>Arthropoda</taxon>
        <taxon>Hexapoda</taxon>
        <taxon>Collembola</taxon>
        <taxon>Entomobryomorpha</taxon>
        <taxon>Entomobryoidea</taxon>
        <taxon>Orchesellidae</taxon>
        <taxon>Orchesellinae</taxon>
        <taxon>Orchesella</taxon>
    </lineage>
</organism>
<comment type="caution">
    <text evidence="2">The sequence shown here is derived from an EMBL/GenBank/DDBJ whole genome shotgun (WGS) entry which is preliminary data.</text>
</comment>
<dbReference type="GO" id="GO:0031902">
    <property type="term" value="C:late endosome membrane"/>
    <property type="evidence" value="ECO:0007669"/>
    <property type="project" value="TreeGrafter"/>
</dbReference>
<dbReference type="OMA" id="STWIAKF"/>
<dbReference type="AlphaFoldDB" id="A0A1D2NK60"/>
<keyword evidence="3" id="KW-1185">Reference proteome</keyword>
<dbReference type="GO" id="GO:0005886">
    <property type="term" value="C:plasma membrane"/>
    <property type="evidence" value="ECO:0007669"/>
    <property type="project" value="TreeGrafter"/>
</dbReference>
<sequence>MFPFQRAGYFRFVRQSAIILCLLLLVLLLYVKIGNLQSSEVFTTKNCSSSENDSSLVFTPGACLLDVEYVEQNFVTLDQKDPVLISYSRIKYLSPPSKLEYVLAGPVNKPEQFADQYSTWIAKFFQHKKNGLFIECGAHTGENPSHTLHLELQYNWTGLLIECNPTLIPILRKHHRKAWIGAVCLSPKTTPGMHKFYTDFDLKWTQNPQLETSFNKVKNSSTVLAEVYSVPLYTLLASIGLNTIDWFSLDVEGAEFEILETIPWDLVTIKVLTVEEIYLAWRNKIRDLDDHLRKNKMHYVKTLVHDRVYVHESVLHLKDAMDPN</sequence>
<feature type="domain" description="Methyltransferase FkbM" evidence="1">
    <location>
        <begin position="135"/>
        <end position="292"/>
    </location>
</feature>
<evidence type="ECO:0000313" key="2">
    <source>
        <dbReference type="EMBL" id="ODN05668.1"/>
    </source>
</evidence>
<dbReference type="Pfam" id="PF05050">
    <property type="entry name" value="Methyltransf_21"/>
    <property type="match status" value="1"/>
</dbReference>